<organism evidence="6 7">
    <name type="scientific">Rehmannia glutinosa</name>
    <name type="common">Chinese foxglove</name>
    <dbReference type="NCBI Taxonomy" id="99300"/>
    <lineage>
        <taxon>Eukaryota</taxon>
        <taxon>Viridiplantae</taxon>
        <taxon>Streptophyta</taxon>
        <taxon>Embryophyta</taxon>
        <taxon>Tracheophyta</taxon>
        <taxon>Spermatophyta</taxon>
        <taxon>Magnoliopsida</taxon>
        <taxon>eudicotyledons</taxon>
        <taxon>Gunneridae</taxon>
        <taxon>Pentapetalae</taxon>
        <taxon>asterids</taxon>
        <taxon>lamiids</taxon>
        <taxon>Lamiales</taxon>
        <taxon>Orobanchaceae</taxon>
        <taxon>Rehmannieae</taxon>
        <taxon>Rehmannia</taxon>
    </lineage>
</organism>
<keyword evidence="2 4" id="KW-0808">Transferase</keyword>
<protein>
    <recommendedName>
        <fullName evidence="5">PABS domain-containing protein</fullName>
    </recommendedName>
</protein>
<dbReference type="PANTHER" id="PTHR43317:SF1">
    <property type="entry name" value="THERMOSPERMINE SYNTHASE ACAULIS5"/>
    <property type="match status" value="1"/>
</dbReference>
<sequence>MGEAVEFFPYNGFSKVHYESNHIIIDENIEDDNSWFEEEIDVDLKWSFALNSPKSVFIMGGGEGSAAREALRHKSIQKVVMCDIDKEVVDFCRKHLTANHEAFRNIKLDLVINDAK</sequence>
<dbReference type="InterPro" id="IPR029063">
    <property type="entry name" value="SAM-dependent_MTases_sf"/>
</dbReference>
<comment type="similarity">
    <text evidence="1">Belongs to the spermidine/spermine synthase family.</text>
</comment>
<dbReference type="Pfam" id="PF01564">
    <property type="entry name" value="Spermine_synth"/>
    <property type="match status" value="1"/>
</dbReference>
<dbReference type="SUPFAM" id="SSF53335">
    <property type="entry name" value="S-adenosyl-L-methionine-dependent methyltransferases"/>
    <property type="match status" value="1"/>
</dbReference>
<dbReference type="Gene3D" id="3.40.50.150">
    <property type="entry name" value="Vaccinia Virus protein VP39"/>
    <property type="match status" value="1"/>
</dbReference>
<proteinExistence type="inferred from homology"/>
<comment type="caution">
    <text evidence="6">The sequence shown here is derived from an EMBL/GenBank/DDBJ whole genome shotgun (WGS) entry which is preliminary data.</text>
</comment>
<gene>
    <name evidence="6" type="ORF">DH2020_036751</name>
</gene>
<dbReference type="EMBL" id="JABTTQ020001634">
    <property type="protein sequence ID" value="KAK6129518.1"/>
    <property type="molecule type" value="Genomic_DNA"/>
</dbReference>
<reference evidence="6 7" key="1">
    <citation type="journal article" date="2021" name="Comput. Struct. Biotechnol. J.">
        <title>De novo genome assembly of the potent medicinal plant Rehmannia glutinosa using nanopore technology.</title>
        <authorList>
            <person name="Ma L."/>
            <person name="Dong C."/>
            <person name="Song C."/>
            <person name="Wang X."/>
            <person name="Zheng X."/>
            <person name="Niu Y."/>
            <person name="Chen S."/>
            <person name="Feng W."/>
        </authorList>
    </citation>
    <scope>NUCLEOTIDE SEQUENCE [LARGE SCALE GENOMIC DNA]</scope>
    <source>
        <strain evidence="6">DH-2019</strain>
    </source>
</reference>
<evidence type="ECO:0000313" key="6">
    <source>
        <dbReference type="EMBL" id="KAK6129518.1"/>
    </source>
</evidence>
<evidence type="ECO:0000256" key="1">
    <source>
        <dbReference type="ARBA" id="ARBA00007867"/>
    </source>
</evidence>
<dbReference type="InterPro" id="IPR030374">
    <property type="entry name" value="PABS"/>
</dbReference>
<dbReference type="PROSITE" id="PS51006">
    <property type="entry name" value="PABS_2"/>
    <property type="match status" value="1"/>
</dbReference>
<keyword evidence="7" id="KW-1185">Reference proteome</keyword>
<evidence type="ECO:0000259" key="5">
    <source>
        <dbReference type="PROSITE" id="PS51006"/>
    </source>
</evidence>
<evidence type="ECO:0000256" key="3">
    <source>
        <dbReference type="ARBA" id="ARBA00023115"/>
    </source>
</evidence>
<evidence type="ECO:0000313" key="7">
    <source>
        <dbReference type="Proteomes" id="UP001318860"/>
    </source>
</evidence>
<keyword evidence="3 4" id="KW-0620">Polyamine biosynthesis</keyword>
<dbReference type="Proteomes" id="UP001318860">
    <property type="component" value="Unassembled WGS sequence"/>
</dbReference>
<evidence type="ECO:0000256" key="2">
    <source>
        <dbReference type="ARBA" id="ARBA00022679"/>
    </source>
</evidence>
<evidence type="ECO:0000256" key="4">
    <source>
        <dbReference type="PROSITE-ProRule" id="PRU00354"/>
    </source>
</evidence>
<comment type="caution">
    <text evidence="4">Lacks conserved residue(s) required for the propagation of feature annotation.</text>
</comment>
<dbReference type="PANTHER" id="PTHR43317">
    <property type="entry name" value="THERMOSPERMINE SYNTHASE ACAULIS5"/>
    <property type="match status" value="1"/>
</dbReference>
<feature type="domain" description="PABS" evidence="5">
    <location>
        <begin position="1"/>
        <end position="116"/>
    </location>
</feature>
<name>A0ABR0V2Q8_REHGL</name>
<accession>A0ABR0V2Q8</accession>